<proteinExistence type="inferred from homology"/>
<dbReference type="PANTHER" id="PTHR10625">
    <property type="entry name" value="HISTONE DEACETYLASE HDAC1-RELATED"/>
    <property type="match status" value="1"/>
</dbReference>
<sequence>MLRLYTHASCLQHDPGPGQPESPARLRAVLQALDEDRFAALDRVEAPHATREQLLRVHTAAHVDRILGTVPESGTVRLDEDTLMSPSSAEAALRAAGATVAAVDAVLGARSGQAFCAVRPPGHHATPDQAMGFCLFNNIAVAAAHALAVHGLKRIAIADFDVHHGNGTQDIFANDPRVLFVSSHQMPLYPETGREDERGVGNIINAPLSPGDGSYEFRELWEGSLLPRMHLFKPQLVLVSAGFDAHRMDPLADLRLGSEDYAWITGRLLDLAHAHADGRLVSSLEGGYNLQALASSVAAHVGALLDG</sequence>
<dbReference type="InterPro" id="IPR037138">
    <property type="entry name" value="His_deacetylse_dom_sf"/>
</dbReference>
<dbReference type="AlphaFoldDB" id="A0A4R0YML7"/>
<dbReference type="SUPFAM" id="SSF52768">
    <property type="entry name" value="Arginase/deacetylase"/>
    <property type="match status" value="1"/>
</dbReference>
<accession>A0A4R0YML7</accession>
<name>A0A4R0YML7_9GAMM</name>
<evidence type="ECO:0000259" key="2">
    <source>
        <dbReference type="Pfam" id="PF00850"/>
    </source>
</evidence>
<protein>
    <submittedName>
        <fullName evidence="3">Histone deacetylase family protein</fullName>
    </submittedName>
</protein>
<gene>
    <name evidence="3" type="ORF">EZM97_30920</name>
</gene>
<dbReference type="InterPro" id="IPR000286">
    <property type="entry name" value="HDACs"/>
</dbReference>
<dbReference type="Pfam" id="PF00850">
    <property type="entry name" value="Hist_deacetyl"/>
    <property type="match status" value="1"/>
</dbReference>
<dbReference type="Gene3D" id="3.40.800.20">
    <property type="entry name" value="Histone deacetylase domain"/>
    <property type="match status" value="1"/>
</dbReference>
<dbReference type="GO" id="GO:0040029">
    <property type="term" value="P:epigenetic regulation of gene expression"/>
    <property type="evidence" value="ECO:0007669"/>
    <property type="project" value="TreeGrafter"/>
</dbReference>
<organism evidence="3 4">
    <name type="scientific">Dyella soli</name>
    <dbReference type="NCBI Taxonomy" id="522319"/>
    <lineage>
        <taxon>Bacteria</taxon>
        <taxon>Pseudomonadati</taxon>
        <taxon>Pseudomonadota</taxon>
        <taxon>Gammaproteobacteria</taxon>
        <taxon>Lysobacterales</taxon>
        <taxon>Rhodanobacteraceae</taxon>
        <taxon>Dyella</taxon>
    </lineage>
</organism>
<dbReference type="PANTHER" id="PTHR10625:SF10">
    <property type="entry name" value="HISTONE DEACETYLASE HDAC1"/>
    <property type="match status" value="1"/>
</dbReference>
<feature type="domain" description="Histone deacetylase" evidence="2">
    <location>
        <begin position="20"/>
        <end position="303"/>
    </location>
</feature>
<comment type="caution">
    <text evidence="3">The sequence shown here is derived from an EMBL/GenBank/DDBJ whole genome shotgun (WGS) entry which is preliminary data.</text>
</comment>
<keyword evidence="4" id="KW-1185">Reference proteome</keyword>
<comment type="similarity">
    <text evidence="1">Belongs to the histone deacetylase family.</text>
</comment>
<dbReference type="EMBL" id="SJTG01000005">
    <property type="protein sequence ID" value="TCI07029.1"/>
    <property type="molecule type" value="Genomic_DNA"/>
</dbReference>
<dbReference type="InterPro" id="IPR023801">
    <property type="entry name" value="His_deacetylse_dom"/>
</dbReference>
<evidence type="ECO:0000313" key="3">
    <source>
        <dbReference type="EMBL" id="TCI07029.1"/>
    </source>
</evidence>
<evidence type="ECO:0000313" key="4">
    <source>
        <dbReference type="Proteomes" id="UP000291822"/>
    </source>
</evidence>
<evidence type="ECO:0000256" key="1">
    <source>
        <dbReference type="ARBA" id="ARBA00005947"/>
    </source>
</evidence>
<dbReference type="Proteomes" id="UP000291822">
    <property type="component" value="Unassembled WGS sequence"/>
</dbReference>
<dbReference type="InterPro" id="IPR023696">
    <property type="entry name" value="Ureohydrolase_dom_sf"/>
</dbReference>
<dbReference type="GO" id="GO:0004407">
    <property type="term" value="F:histone deacetylase activity"/>
    <property type="evidence" value="ECO:0007669"/>
    <property type="project" value="TreeGrafter"/>
</dbReference>
<dbReference type="CDD" id="cd11599">
    <property type="entry name" value="HDAC_classII_2"/>
    <property type="match status" value="1"/>
</dbReference>
<dbReference type="PRINTS" id="PR01270">
    <property type="entry name" value="HDASUPER"/>
</dbReference>
<reference evidence="3 4" key="1">
    <citation type="submission" date="2019-02" db="EMBL/GenBank/DDBJ databases">
        <title>Dyella amyloliquefaciens sp. nov., isolated from forest soil.</title>
        <authorList>
            <person name="Gao Z.-H."/>
            <person name="Qiu L.-H."/>
        </authorList>
    </citation>
    <scope>NUCLEOTIDE SEQUENCE [LARGE SCALE GENOMIC DNA]</scope>
    <source>
        <strain evidence="3 4">KACC 12747</strain>
    </source>
</reference>